<sequence>MLVISDQRRARASGPAAVEVELERMTASVYDAVAGRVTANGFTPADAPSNRRVTNANSGSLLPPDEALFSQIHAPPRYEEDGLYSADTHPASYQQLPGSDMVKAVHAYASDFYSASLGSRAKGDWKSMDETALLAIGVLMEEAAADILGKTGDLAFVEGEDDDPLNMPQAWNGSRWTRSVVRIPTSPNDSPAVDPERSPSPDSGESPMTADTESEAVADQDVKVLSSEHDVNYEGGGSE</sequence>
<feature type="region of interest" description="Disordered" evidence="1">
    <location>
        <begin position="40"/>
        <end position="64"/>
    </location>
</feature>
<gene>
    <name evidence="2" type="ORF">SLS56_002520</name>
</gene>
<proteinExistence type="predicted"/>
<dbReference type="Proteomes" id="UP001521116">
    <property type="component" value="Unassembled WGS sequence"/>
</dbReference>
<dbReference type="PANTHER" id="PTHR28054:SF1">
    <property type="entry name" value="RNA POLYMERASE I-SPECIFIC TRANSCRIPTION INITIATION FACTOR RRN10"/>
    <property type="match status" value="1"/>
</dbReference>
<dbReference type="EMBL" id="JAJVDC020000017">
    <property type="protein sequence ID" value="KAL1634215.1"/>
    <property type="molecule type" value="Genomic_DNA"/>
</dbReference>
<feature type="compositionally biased region" description="Basic and acidic residues" evidence="1">
    <location>
        <begin position="220"/>
        <end position="232"/>
    </location>
</feature>
<evidence type="ECO:0000313" key="2">
    <source>
        <dbReference type="EMBL" id="KAL1634215.1"/>
    </source>
</evidence>
<organism evidence="2 3">
    <name type="scientific">Neofusicoccum ribis</name>
    <dbReference type="NCBI Taxonomy" id="45134"/>
    <lineage>
        <taxon>Eukaryota</taxon>
        <taxon>Fungi</taxon>
        <taxon>Dikarya</taxon>
        <taxon>Ascomycota</taxon>
        <taxon>Pezizomycotina</taxon>
        <taxon>Dothideomycetes</taxon>
        <taxon>Dothideomycetes incertae sedis</taxon>
        <taxon>Botryosphaeriales</taxon>
        <taxon>Botryosphaeriaceae</taxon>
        <taxon>Neofusicoccum</taxon>
    </lineage>
</organism>
<accession>A0ABR3T3W0</accession>
<comment type="caution">
    <text evidence="2">The sequence shown here is derived from an EMBL/GenBank/DDBJ whole genome shotgun (WGS) entry which is preliminary data.</text>
</comment>
<evidence type="ECO:0000313" key="3">
    <source>
        <dbReference type="Proteomes" id="UP001521116"/>
    </source>
</evidence>
<feature type="compositionally biased region" description="Polar residues" evidence="1">
    <location>
        <begin position="51"/>
        <end position="60"/>
    </location>
</feature>
<dbReference type="InterPro" id="IPR022793">
    <property type="entry name" value="Rrn10"/>
</dbReference>
<name>A0ABR3T3W0_9PEZI</name>
<keyword evidence="3" id="KW-1185">Reference proteome</keyword>
<evidence type="ECO:0000256" key="1">
    <source>
        <dbReference type="SAM" id="MobiDB-lite"/>
    </source>
</evidence>
<reference evidence="2 3" key="1">
    <citation type="submission" date="2024-02" db="EMBL/GenBank/DDBJ databases">
        <title>De novo assembly and annotation of 12 fungi associated with fruit tree decline syndrome in Ontario, Canada.</title>
        <authorList>
            <person name="Sulman M."/>
            <person name="Ellouze W."/>
            <person name="Ilyukhin E."/>
        </authorList>
    </citation>
    <scope>NUCLEOTIDE SEQUENCE [LARGE SCALE GENOMIC DNA]</scope>
    <source>
        <strain evidence="2 3">M1-105</strain>
    </source>
</reference>
<feature type="region of interest" description="Disordered" evidence="1">
    <location>
        <begin position="181"/>
        <end position="239"/>
    </location>
</feature>
<protein>
    <submittedName>
        <fullName evidence="2">Uncharacterized protein</fullName>
    </submittedName>
</protein>
<dbReference type="PANTHER" id="PTHR28054">
    <property type="entry name" value="RNA POLYMERASE I-SPECIFIC TRANSCRIPTION INITIATION FACTOR RRN10"/>
    <property type="match status" value="1"/>
</dbReference>